<dbReference type="VEuPathDB" id="FungiDB:MYCFIDRAFT_177448"/>
<dbReference type="EMBL" id="KB446561">
    <property type="protein sequence ID" value="EME80506.1"/>
    <property type="molecule type" value="Genomic_DNA"/>
</dbReference>
<feature type="compositionally biased region" description="Polar residues" evidence="1">
    <location>
        <begin position="162"/>
        <end position="187"/>
    </location>
</feature>
<feature type="region of interest" description="Disordered" evidence="1">
    <location>
        <begin position="106"/>
        <end position="192"/>
    </location>
</feature>
<feature type="compositionally biased region" description="Polar residues" evidence="1">
    <location>
        <begin position="356"/>
        <end position="373"/>
    </location>
</feature>
<feature type="region of interest" description="Disordered" evidence="1">
    <location>
        <begin position="291"/>
        <end position="314"/>
    </location>
</feature>
<accession>M3A7A8</accession>
<dbReference type="OrthoDB" id="3649655at2759"/>
<protein>
    <submittedName>
        <fullName evidence="2">Uncharacterized protein</fullName>
    </submittedName>
</protein>
<organism evidence="2 3">
    <name type="scientific">Pseudocercospora fijiensis (strain CIRAD86)</name>
    <name type="common">Black leaf streak disease fungus</name>
    <name type="synonym">Mycosphaerella fijiensis</name>
    <dbReference type="NCBI Taxonomy" id="383855"/>
    <lineage>
        <taxon>Eukaryota</taxon>
        <taxon>Fungi</taxon>
        <taxon>Dikarya</taxon>
        <taxon>Ascomycota</taxon>
        <taxon>Pezizomycotina</taxon>
        <taxon>Dothideomycetes</taxon>
        <taxon>Dothideomycetidae</taxon>
        <taxon>Mycosphaerellales</taxon>
        <taxon>Mycosphaerellaceae</taxon>
        <taxon>Pseudocercospora</taxon>
    </lineage>
</organism>
<sequence length="727" mass="80633">MSIIMVKQQSPPFVVDLLHGWNPFQSRNFIKLCRPDIRQMASTSLAGPGQSLRGVFTVLAWRAKSRAHRHNVDFQGSVQGTYVSLSTSAATFPALTLRRTQEMTLPKRTVNGVAQGTKRRSDSIEPPQRKTKSFMEPGESRDSASRSPSRNASYQTDDEEQGGNSENSQHHNISHPQHTLGIKTSNYPGHAPNHIMDSTNEALGHCLKILSASTIPPRLFAPAVETILDDLILPKVHLSEAASIKRAFVDLDGILRSHGINGAGAEKVVDILRAQTKKAFVDLTNAAMDTEHDETVSKSRQEIHHPSEHVSLDRHSDAHDYMKHAALGSKSGPADAVTTEAELPGRARHLDDGSRTPATSWTRSSPHSQSASLRSRYFFSGPGTDRCGRNVDGTLFEHLEDGSDSPTQGKKRDWSEQEEEIVLKGMRLQRPSGAIAKDLAKIGASRTISAVNNKRAVLQKRPAPEEWVREALGVDGRRTAKQNASAPANKTAKNTDKVSTKASISSDSWFDDHVCDIVAVKWHCYLPSSDELDLYVFYLPVGTPEIPVAPDSAESRLELEQACVEAFKGGERSFQSVTQLADNFWIVTCKSPRYGHRELMECPVLFRDFRFFPEYLPLQPPKTFAANVEQDVTHRELVLVTFQIHSQVDFAMQVDAASSSRKIVAYFVQSPGLTRFYIRLSGRHVGLCFKPVEMHGTCWLCSEEHGDRRTQLGPVSCPEDQKVCMTM</sequence>
<proteinExistence type="predicted"/>
<dbReference type="AlphaFoldDB" id="M3A7A8"/>
<dbReference type="GeneID" id="19333745"/>
<dbReference type="KEGG" id="pfj:MYCFIDRAFT_177448"/>
<feature type="region of interest" description="Disordered" evidence="1">
    <location>
        <begin position="343"/>
        <end position="377"/>
    </location>
</feature>
<reference evidence="2 3" key="1">
    <citation type="journal article" date="2012" name="PLoS Pathog.">
        <title>Diverse lifestyles and strategies of plant pathogenesis encoded in the genomes of eighteen Dothideomycetes fungi.</title>
        <authorList>
            <person name="Ohm R.A."/>
            <person name="Feau N."/>
            <person name="Henrissat B."/>
            <person name="Schoch C.L."/>
            <person name="Horwitz B.A."/>
            <person name="Barry K.W."/>
            <person name="Condon B.J."/>
            <person name="Copeland A.C."/>
            <person name="Dhillon B."/>
            <person name="Glaser F."/>
            <person name="Hesse C.N."/>
            <person name="Kosti I."/>
            <person name="LaButti K."/>
            <person name="Lindquist E.A."/>
            <person name="Lucas S."/>
            <person name="Salamov A.A."/>
            <person name="Bradshaw R.E."/>
            <person name="Ciuffetti L."/>
            <person name="Hamelin R.C."/>
            <person name="Kema G.H.J."/>
            <person name="Lawrence C."/>
            <person name="Scott J.A."/>
            <person name="Spatafora J.W."/>
            <person name="Turgeon B.G."/>
            <person name="de Wit P.J.G.M."/>
            <person name="Zhong S."/>
            <person name="Goodwin S.B."/>
            <person name="Grigoriev I.V."/>
        </authorList>
    </citation>
    <scope>NUCLEOTIDE SEQUENCE [LARGE SCALE GENOMIC DNA]</scope>
    <source>
        <strain evidence="2 3">CIRAD86</strain>
    </source>
</reference>
<feature type="compositionally biased region" description="Polar residues" evidence="1">
    <location>
        <begin position="145"/>
        <end position="155"/>
    </location>
</feature>
<evidence type="ECO:0000313" key="2">
    <source>
        <dbReference type="EMBL" id="EME80506.1"/>
    </source>
</evidence>
<name>M3A7A8_PSEFD</name>
<feature type="compositionally biased region" description="Basic and acidic residues" evidence="1">
    <location>
        <begin position="343"/>
        <end position="354"/>
    </location>
</feature>
<feature type="region of interest" description="Disordered" evidence="1">
    <location>
        <begin position="396"/>
        <end position="417"/>
    </location>
</feature>
<dbReference type="HOGENOM" id="CLU_380880_0_0_1"/>
<keyword evidence="3" id="KW-1185">Reference proteome</keyword>
<evidence type="ECO:0000313" key="3">
    <source>
        <dbReference type="Proteomes" id="UP000016932"/>
    </source>
</evidence>
<dbReference type="Proteomes" id="UP000016932">
    <property type="component" value="Unassembled WGS sequence"/>
</dbReference>
<gene>
    <name evidence="2" type="ORF">MYCFIDRAFT_177448</name>
</gene>
<dbReference type="RefSeq" id="XP_007929421.1">
    <property type="nucleotide sequence ID" value="XM_007931230.1"/>
</dbReference>
<evidence type="ECO:0000256" key="1">
    <source>
        <dbReference type="SAM" id="MobiDB-lite"/>
    </source>
</evidence>